<sequence>MDQYRTNLIVRIAKLHYELGMSQIEIAKQEHLSTSTVSRLIKLASELGLVKITIVEPKHSFTDLENLFMARFHLKKVTILSDIVENQGVLLQDVSQAAAEDLSKLVTDHCTIGIAWGRTLTTLSQVLVPVKKKGVSIVQLNGGVSRVLYDAGYTTAIRSFVDAFNGDGYMLPAPAIVSNADIAKSIQTDQFIHESLELAKRCDIAVYSIGAIGHDTALYKMGYFSTEFYDHIVENAVGDVCSHFIDINGKIADEELDSRVIAVPLSIIRTIPNKVVIAVGTEKAQSILSAIHGQLVDYLYIDQPTARKVLQLSNKIDM</sequence>
<keyword evidence="4" id="KW-0804">Transcription</keyword>
<evidence type="ECO:0000256" key="1">
    <source>
        <dbReference type="ARBA" id="ARBA00010466"/>
    </source>
</evidence>
<evidence type="ECO:0000256" key="3">
    <source>
        <dbReference type="ARBA" id="ARBA00023125"/>
    </source>
</evidence>
<keyword evidence="7" id="KW-1185">Reference proteome</keyword>
<evidence type="ECO:0000313" key="7">
    <source>
        <dbReference type="Proteomes" id="UP000276568"/>
    </source>
</evidence>
<dbReference type="InterPro" id="IPR037171">
    <property type="entry name" value="NagB/RpiA_transferase-like"/>
</dbReference>
<dbReference type="PANTHER" id="PTHR34294:SF1">
    <property type="entry name" value="TRANSCRIPTIONAL REGULATOR LSRR"/>
    <property type="match status" value="1"/>
</dbReference>
<dbReference type="Proteomes" id="UP000276568">
    <property type="component" value="Unassembled WGS sequence"/>
</dbReference>
<dbReference type="Gene3D" id="1.10.10.60">
    <property type="entry name" value="Homeodomain-like"/>
    <property type="match status" value="1"/>
</dbReference>
<dbReference type="InterPro" id="IPR051054">
    <property type="entry name" value="SorC_transcr_regulators"/>
</dbReference>
<evidence type="ECO:0000256" key="2">
    <source>
        <dbReference type="ARBA" id="ARBA00023015"/>
    </source>
</evidence>
<dbReference type="OrthoDB" id="58802at2"/>
<name>A0A3N0I0S7_9FIRM</name>
<keyword evidence="2" id="KW-0805">Transcription regulation</keyword>
<dbReference type="Gene3D" id="3.40.50.1360">
    <property type="match status" value="1"/>
</dbReference>
<dbReference type="RefSeq" id="WP_128520514.1">
    <property type="nucleotide sequence ID" value="NZ_JALFCT010000010.1"/>
</dbReference>
<keyword evidence="3" id="KW-0238">DNA-binding</keyword>
<dbReference type="GO" id="GO:0030246">
    <property type="term" value="F:carbohydrate binding"/>
    <property type="evidence" value="ECO:0007669"/>
    <property type="project" value="InterPro"/>
</dbReference>
<dbReference type="EMBL" id="RJQC01000002">
    <property type="protein sequence ID" value="RNM30604.1"/>
    <property type="molecule type" value="Genomic_DNA"/>
</dbReference>
<dbReference type="Pfam" id="PF04198">
    <property type="entry name" value="Sugar-bind"/>
    <property type="match status" value="1"/>
</dbReference>
<dbReference type="InterPro" id="IPR007324">
    <property type="entry name" value="Sugar-bd_dom_put"/>
</dbReference>
<dbReference type="AlphaFoldDB" id="A0A3N0I0S7"/>
<comment type="similarity">
    <text evidence="1">Belongs to the SorC transcriptional regulatory family.</text>
</comment>
<proteinExistence type="inferred from homology"/>
<gene>
    <name evidence="6" type="ORF">EDX97_07425</name>
</gene>
<dbReference type="PANTHER" id="PTHR34294">
    <property type="entry name" value="TRANSCRIPTIONAL REGULATOR-RELATED"/>
    <property type="match status" value="1"/>
</dbReference>
<evidence type="ECO:0000259" key="5">
    <source>
        <dbReference type="Pfam" id="PF04198"/>
    </source>
</evidence>
<evidence type="ECO:0000256" key="4">
    <source>
        <dbReference type="ARBA" id="ARBA00023163"/>
    </source>
</evidence>
<reference evidence="6 7" key="1">
    <citation type="submission" date="2018-11" db="EMBL/GenBank/DDBJ databases">
        <title>Clostridium sp. nov., a member of the family Erysipelotrichaceae isolated from pig faeces.</title>
        <authorList>
            <person name="Chang Y.-H."/>
        </authorList>
    </citation>
    <scope>NUCLEOTIDE SEQUENCE [LARGE SCALE GENOMIC DNA]</scope>
    <source>
        <strain evidence="6 7">YH-panp20</strain>
    </source>
</reference>
<dbReference type="SUPFAM" id="SSF100950">
    <property type="entry name" value="NagB/RpiA/CoA transferase-like"/>
    <property type="match status" value="1"/>
</dbReference>
<accession>A0A3N0I0S7</accession>
<comment type="caution">
    <text evidence="6">The sequence shown here is derived from an EMBL/GenBank/DDBJ whole genome shotgun (WGS) entry which is preliminary data.</text>
</comment>
<organism evidence="6 7">
    <name type="scientific">Absicoccus porci</name>
    <dbReference type="NCBI Taxonomy" id="2486576"/>
    <lineage>
        <taxon>Bacteria</taxon>
        <taxon>Bacillati</taxon>
        <taxon>Bacillota</taxon>
        <taxon>Erysipelotrichia</taxon>
        <taxon>Erysipelotrichales</taxon>
        <taxon>Erysipelotrichaceae</taxon>
        <taxon>Absicoccus</taxon>
    </lineage>
</organism>
<evidence type="ECO:0000313" key="6">
    <source>
        <dbReference type="EMBL" id="RNM30604.1"/>
    </source>
</evidence>
<protein>
    <submittedName>
        <fullName evidence="6">Sugar-binding transcriptional regulator</fullName>
    </submittedName>
</protein>
<feature type="domain" description="Sugar-binding" evidence="5">
    <location>
        <begin position="62"/>
        <end position="310"/>
    </location>
</feature>
<dbReference type="GO" id="GO:0003677">
    <property type="term" value="F:DNA binding"/>
    <property type="evidence" value="ECO:0007669"/>
    <property type="project" value="UniProtKB-KW"/>
</dbReference>